<dbReference type="InterPro" id="IPR043128">
    <property type="entry name" value="Rev_trsase/Diguanyl_cyclase"/>
</dbReference>
<dbReference type="GO" id="GO:1902201">
    <property type="term" value="P:negative regulation of bacterial-type flagellum-dependent cell motility"/>
    <property type="evidence" value="ECO:0007669"/>
    <property type="project" value="TreeGrafter"/>
</dbReference>
<dbReference type="EC" id="2.7.7.65" evidence="1"/>
<dbReference type="OrthoDB" id="9759607at2"/>
<dbReference type="Gene3D" id="3.30.70.270">
    <property type="match status" value="1"/>
</dbReference>
<dbReference type="AlphaFoldDB" id="A0A1T4XK10"/>
<sequence length="491" mass="55036">MQQEVGPETMWGLGLSESEAARIQEAVGPSFALRNYPEGSGLLRDMAREERPAVAWIPLRAWQQLTDGLRQDLQDLDHCQRVLLQERDTEPMELEAVLEEGFLTALHMPLTRHKVQDALFRAKEVTSLYSDIYSMTEEIFLERELLKRKTDQLLFLNRFLTNASSSLDPSEILSRALEDLALLLPVKLLQAAFWQRNPDTGEAEVELLLDSSLGNGLEERWVEFLLETTVRHEGGPVGGFQVERMDAGGAALPPDSGRSLILPLAGPQGQFGCLALLCERDVRLAKDQVQTLKSAVRHLGLALNNARLYREVKIRADRDGLTKLHNRNTLDNRLALELKRSQRYGSQLSLLMLDLDHFKQINDTHGHAAGDMVLREVGALLRESVRSCDIASRFGGEEFVLLLPHTSEEDAWKLADRIRRRVSRRRFRFQGRTITVTVSIGVSSISPGCLDQDNDLLLRADQALYVAKANGRNTVATAGTCKTESRVAQEG</sequence>
<dbReference type="STRING" id="1121449.SAMN02745704_02188"/>
<dbReference type="PANTHER" id="PTHR45138:SF9">
    <property type="entry name" value="DIGUANYLATE CYCLASE DGCM-RELATED"/>
    <property type="match status" value="1"/>
</dbReference>
<evidence type="ECO:0000313" key="4">
    <source>
        <dbReference type="EMBL" id="SKA89847.1"/>
    </source>
</evidence>
<proteinExistence type="predicted"/>
<evidence type="ECO:0000256" key="2">
    <source>
        <dbReference type="ARBA" id="ARBA00034247"/>
    </source>
</evidence>
<reference evidence="4 5" key="1">
    <citation type="submission" date="2017-02" db="EMBL/GenBank/DDBJ databases">
        <authorList>
            <person name="Peterson S.W."/>
        </authorList>
    </citation>
    <scope>NUCLEOTIDE SEQUENCE [LARGE SCALE GENOMIC DNA]</scope>
    <source>
        <strain evidence="4 5">DSM 16080</strain>
    </source>
</reference>
<dbReference type="InterPro" id="IPR050469">
    <property type="entry name" value="Diguanylate_Cyclase"/>
</dbReference>
<dbReference type="SUPFAM" id="SSF55073">
    <property type="entry name" value="Nucleotide cyclase"/>
    <property type="match status" value="1"/>
</dbReference>
<dbReference type="RefSeq" id="WP_078717737.1">
    <property type="nucleotide sequence ID" value="NZ_FUYC01000011.1"/>
</dbReference>
<dbReference type="GO" id="GO:0043709">
    <property type="term" value="P:cell adhesion involved in single-species biofilm formation"/>
    <property type="evidence" value="ECO:0007669"/>
    <property type="project" value="TreeGrafter"/>
</dbReference>
<evidence type="ECO:0000256" key="1">
    <source>
        <dbReference type="ARBA" id="ARBA00012528"/>
    </source>
</evidence>
<gene>
    <name evidence="4" type="ORF">SAMN02745704_02188</name>
</gene>
<dbReference type="Proteomes" id="UP000190027">
    <property type="component" value="Unassembled WGS sequence"/>
</dbReference>
<dbReference type="GO" id="GO:0005886">
    <property type="term" value="C:plasma membrane"/>
    <property type="evidence" value="ECO:0007669"/>
    <property type="project" value="TreeGrafter"/>
</dbReference>
<dbReference type="Pfam" id="PF00990">
    <property type="entry name" value="GGDEF"/>
    <property type="match status" value="1"/>
</dbReference>
<dbReference type="CDD" id="cd01949">
    <property type="entry name" value="GGDEF"/>
    <property type="match status" value="1"/>
</dbReference>
<dbReference type="FunFam" id="3.30.70.270:FF:000001">
    <property type="entry name" value="Diguanylate cyclase domain protein"/>
    <property type="match status" value="1"/>
</dbReference>
<dbReference type="NCBIfam" id="TIGR00254">
    <property type="entry name" value="GGDEF"/>
    <property type="match status" value="1"/>
</dbReference>
<feature type="domain" description="GGDEF" evidence="3">
    <location>
        <begin position="346"/>
        <end position="480"/>
    </location>
</feature>
<dbReference type="Gene3D" id="3.30.450.40">
    <property type="match status" value="1"/>
</dbReference>
<protein>
    <recommendedName>
        <fullName evidence="1">diguanylate cyclase</fullName>
        <ecNumber evidence="1">2.7.7.65</ecNumber>
    </recommendedName>
</protein>
<dbReference type="InterPro" id="IPR000160">
    <property type="entry name" value="GGDEF_dom"/>
</dbReference>
<organism evidence="4 5">
    <name type="scientific">Paucidesulfovibrio gracilis DSM 16080</name>
    <dbReference type="NCBI Taxonomy" id="1121449"/>
    <lineage>
        <taxon>Bacteria</taxon>
        <taxon>Pseudomonadati</taxon>
        <taxon>Thermodesulfobacteriota</taxon>
        <taxon>Desulfovibrionia</taxon>
        <taxon>Desulfovibrionales</taxon>
        <taxon>Desulfovibrionaceae</taxon>
        <taxon>Paucidesulfovibrio</taxon>
    </lineage>
</organism>
<dbReference type="EMBL" id="FUYC01000011">
    <property type="protein sequence ID" value="SKA89847.1"/>
    <property type="molecule type" value="Genomic_DNA"/>
</dbReference>
<dbReference type="InterPro" id="IPR029787">
    <property type="entry name" value="Nucleotide_cyclase"/>
</dbReference>
<dbReference type="InterPro" id="IPR029016">
    <property type="entry name" value="GAF-like_dom_sf"/>
</dbReference>
<dbReference type="GO" id="GO:0052621">
    <property type="term" value="F:diguanylate cyclase activity"/>
    <property type="evidence" value="ECO:0007669"/>
    <property type="project" value="UniProtKB-EC"/>
</dbReference>
<dbReference type="SMART" id="SM00267">
    <property type="entry name" value="GGDEF"/>
    <property type="match status" value="1"/>
</dbReference>
<name>A0A1T4XK10_9BACT</name>
<dbReference type="PROSITE" id="PS50887">
    <property type="entry name" value="GGDEF"/>
    <property type="match status" value="1"/>
</dbReference>
<comment type="catalytic activity">
    <reaction evidence="2">
        <text>2 GTP = 3',3'-c-di-GMP + 2 diphosphate</text>
        <dbReference type="Rhea" id="RHEA:24898"/>
        <dbReference type="ChEBI" id="CHEBI:33019"/>
        <dbReference type="ChEBI" id="CHEBI:37565"/>
        <dbReference type="ChEBI" id="CHEBI:58805"/>
        <dbReference type="EC" id="2.7.7.65"/>
    </reaction>
</comment>
<dbReference type="PANTHER" id="PTHR45138">
    <property type="entry name" value="REGULATORY COMPONENTS OF SENSORY TRANSDUCTION SYSTEM"/>
    <property type="match status" value="1"/>
</dbReference>
<dbReference type="SUPFAM" id="SSF55781">
    <property type="entry name" value="GAF domain-like"/>
    <property type="match status" value="1"/>
</dbReference>
<evidence type="ECO:0000313" key="5">
    <source>
        <dbReference type="Proteomes" id="UP000190027"/>
    </source>
</evidence>
<keyword evidence="5" id="KW-1185">Reference proteome</keyword>
<accession>A0A1T4XK10</accession>
<evidence type="ECO:0000259" key="3">
    <source>
        <dbReference type="PROSITE" id="PS50887"/>
    </source>
</evidence>